<dbReference type="Pfam" id="PF03932">
    <property type="entry name" value="CutC"/>
    <property type="match status" value="1"/>
</dbReference>
<evidence type="ECO:0000313" key="3">
    <source>
        <dbReference type="EMBL" id="AUJ33196.1"/>
    </source>
</evidence>
<protein>
    <recommendedName>
        <fullName evidence="2">Copper homeostasis protein cutC homolog</fullName>
    </recommendedName>
</protein>
<dbReference type="PANTHER" id="PTHR12598:SF0">
    <property type="entry name" value="COPPER HOMEOSTASIS PROTEIN CUTC HOMOLOG"/>
    <property type="match status" value="1"/>
</dbReference>
<proteinExistence type="inferred from homology"/>
<dbReference type="InterPro" id="IPR005627">
    <property type="entry name" value="CutC-like"/>
</dbReference>
<comment type="similarity">
    <text evidence="1">Belongs to the CutC family.</text>
</comment>
<dbReference type="KEGG" id="lng:BSQ50_05185"/>
<accession>A0A3S6QYF1</accession>
<dbReference type="AlphaFoldDB" id="A0A3S6QYF1"/>
<dbReference type="Proteomes" id="UP000324497">
    <property type="component" value="Chromosome"/>
</dbReference>
<organism evidence="3 4">
    <name type="scientific">Liquorilactobacillus nagelii</name>
    <dbReference type="NCBI Taxonomy" id="82688"/>
    <lineage>
        <taxon>Bacteria</taxon>
        <taxon>Bacillati</taxon>
        <taxon>Bacillota</taxon>
        <taxon>Bacilli</taxon>
        <taxon>Lactobacillales</taxon>
        <taxon>Lactobacillaceae</taxon>
        <taxon>Liquorilactobacillus</taxon>
    </lineage>
</organism>
<dbReference type="InterPro" id="IPR036822">
    <property type="entry name" value="CutC-like_dom_sf"/>
</dbReference>
<evidence type="ECO:0000313" key="4">
    <source>
        <dbReference type="Proteomes" id="UP000324497"/>
    </source>
</evidence>
<gene>
    <name evidence="3" type="ORF">BSQ50_05185</name>
</gene>
<evidence type="ECO:0000256" key="2">
    <source>
        <dbReference type="ARBA" id="ARBA00019014"/>
    </source>
</evidence>
<evidence type="ECO:0000256" key="1">
    <source>
        <dbReference type="ARBA" id="ARBA00007768"/>
    </source>
</evidence>
<reference evidence="3 4" key="1">
    <citation type="submission" date="2016-11" db="EMBL/GenBank/DDBJ databases">
        <title>Interaction between Lactobacillus species and yeast in water kefir.</title>
        <authorList>
            <person name="Behr J."/>
            <person name="Xu D."/>
            <person name="Vogel R.F."/>
        </authorList>
    </citation>
    <scope>NUCLEOTIDE SEQUENCE [LARGE SCALE GENOMIC DNA]</scope>
    <source>
        <strain evidence="3 4">TMW 1.1827</strain>
    </source>
</reference>
<name>A0A3S6QYF1_9LACO</name>
<dbReference type="PANTHER" id="PTHR12598">
    <property type="entry name" value="COPPER HOMEOSTASIS PROTEIN CUTC"/>
    <property type="match status" value="1"/>
</dbReference>
<dbReference type="Gene3D" id="3.20.20.380">
    <property type="entry name" value="Copper homeostasis (CutC) domain"/>
    <property type="match status" value="1"/>
</dbReference>
<sequence length="244" mass="26469">MLEVCCGNYQDAFVASQAGAARIELNSALFLGGLTPTLSSLRLTKQTTNLQVICMVRPRGAGFCYTDAEFKEILTTAEIFLANQADGLSFGFLTATGEIDTVRTRQLVELTHDYGAKAVFHRAIDCSVNLEQGINKLIDLQVDRVLTSGGQPTAWIGRKAIGNLQKKFGQQIEILAGSGINPTNVQLLLETTGIKQVHASCTAERIDATARGNQVDFSYLLQTKPGSYEAVSKQKVRNLLAELN</sequence>
<dbReference type="GO" id="GO:0005507">
    <property type="term" value="F:copper ion binding"/>
    <property type="evidence" value="ECO:0007669"/>
    <property type="project" value="TreeGrafter"/>
</dbReference>
<dbReference type="EMBL" id="CP018180">
    <property type="protein sequence ID" value="AUJ33196.1"/>
    <property type="molecule type" value="Genomic_DNA"/>
</dbReference>
<dbReference type="SUPFAM" id="SSF110395">
    <property type="entry name" value="CutC-like"/>
    <property type="match status" value="1"/>
</dbReference>
<keyword evidence="4" id="KW-1185">Reference proteome</keyword>